<name>A0A3A6PKX8_9BACL</name>
<feature type="domain" description="Xylose isomerase-like TIM barrel" evidence="1">
    <location>
        <begin position="40"/>
        <end position="276"/>
    </location>
</feature>
<accession>A0A3A6PKX8</accession>
<dbReference type="InterPro" id="IPR013022">
    <property type="entry name" value="Xyl_isomerase-like_TIM-brl"/>
</dbReference>
<dbReference type="Gene3D" id="3.20.20.150">
    <property type="entry name" value="Divalent-metal-dependent TIM barrel enzymes"/>
    <property type="match status" value="1"/>
</dbReference>
<dbReference type="AlphaFoldDB" id="A0A3A6PKX8"/>
<dbReference type="SUPFAM" id="SSF51658">
    <property type="entry name" value="Xylose isomerase-like"/>
    <property type="match status" value="1"/>
</dbReference>
<gene>
    <name evidence="2" type="ORF">D3P09_27060</name>
</gene>
<organism evidence="2 3">
    <name type="scientific">Paenibacillus pinisoli</name>
    <dbReference type="NCBI Taxonomy" id="1276110"/>
    <lineage>
        <taxon>Bacteria</taxon>
        <taxon>Bacillati</taxon>
        <taxon>Bacillota</taxon>
        <taxon>Bacilli</taxon>
        <taxon>Bacillales</taxon>
        <taxon>Paenibacillaceae</taxon>
        <taxon>Paenibacillus</taxon>
    </lineage>
</organism>
<dbReference type="InterPro" id="IPR036237">
    <property type="entry name" value="Xyl_isomerase-like_sf"/>
</dbReference>
<dbReference type="PANTHER" id="PTHR12110:SF21">
    <property type="entry name" value="XYLOSE ISOMERASE-LIKE TIM BARREL DOMAIN-CONTAINING PROTEIN"/>
    <property type="match status" value="1"/>
</dbReference>
<protein>
    <submittedName>
        <fullName evidence="2">Sugar phosphate isomerase/epimerase</fullName>
    </submittedName>
</protein>
<evidence type="ECO:0000313" key="2">
    <source>
        <dbReference type="EMBL" id="RJX36723.1"/>
    </source>
</evidence>
<keyword evidence="3" id="KW-1185">Reference proteome</keyword>
<dbReference type="InterPro" id="IPR050312">
    <property type="entry name" value="IolE/XylAMocC-like"/>
</dbReference>
<dbReference type="GO" id="GO:0016853">
    <property type="term" value="F:isomerase activity"/>
    <property type="evidence" value="ECO:0007669"/>
    <property type="project" value="UniProtKB-KW"/>
</dbReference>
<evidence type="ECO:0000313" key="3">
    <source>
        <dbReference type="Proteomes" id="UP000267798"/>
    </source>
</evidence>
<dbReference type="OrthoDB" id="9786584at2"/>
<comment type="caution">
    <text evidence="2">The sequence shown here is derived from an EMBL/GenBank/DDBJ whole genome shotgun (WGS) entry which is preliminary data.</text>
</comment>
<reference evidence="2 3" key="1">
    <citation type="submission" date="2018-09" db="EMBL/GenBank/DDBJ databases">
        <title>Paenibacillus aracenensis nov. sp. isolated from a cave in southern Spain.</title>
        <authorList>
            <person name="Jurado V."/>
            <person name="Gutierrez-Patricio S."/>
            <person name="Gonzalez-Pimentel J.L."/>
            <person name="Miller A.Z."/>
            <person name="Laiz L."/>
            <person name="Saiz-Jimenez C."/>
        </authorList>
    </citation>
    <scope>NUCLEOTIDE SEQUENCE [LARGE SCALE GENOMIC DNA]</scope>
    <source>
        <strain evidence="2 3">JCM 19203</strain>
    </source>
</reference>
<dbReference type="Proteomes" id="UP000267798">
    <property type="component" value="Unassembled WGS sequence"/>
</dbReference>
<proteinExistence type="predicted"/>
<dbReference type="EMBL" id="QXQB01000010">
    <property type="protein sequence ID" value="RJX36723.1"/>
    <property type="molecule type" value="Genomic_DNA"/>
</dbReference>
<dbReference type="Pfam" id="PF01261">
    <property type="entry name" value="AP_endonuc_2"/>
    <property type="match status" value="1"/>
</dbReference>
<sequence>MSNHLKLSFEIWPNMPWGRLEIAGPAWNSWGDKSLEWCIRQIASYGYEGFDVIYPKIQEILPHEYDDTVKKVRKAMDETGLAFSSIGCHTTFVTPRYFDRDAGIAKFKKAIDAASDMGAGTVVTLIGDGYYDPPLYNLMTRKEAWHQVVTATQEVADYGKTKGIDVSIELIQGTIINNIDDMLKLFELVDRPNVYACVDVGTFYTTVKPRMPIKEAIRKLGDRIRVTHVKDEVGFPNIMQSQHVWFGAGFVDFREMAEALKEVNFQGYNSVEWEGFQTGGLYGVGDPSGVSMTDFDRVAEESKEYLEEFGWGKQSK</sequence>
<dbReference type="PANTHER" id="PTHR12110">
    <property type="entry name" value="HYDROXYPYRUVATE ISOMERASE"/>
    <property type="match status" value="1"/>
</dbReference>
<evidence type="ECO:0000259" key="1">
    <source>
        <dbReference type="Pfam" id="PF01261"/>
    </source>
</evidence>
<dbReference type="RefSeq" id="WP_120114544.1">
    <property type="nucleotide sequence ID" value="NZ_QXQB01000010.1"/>
</dbReference>
<keyword evidence="2" id="KW-0413">Isomerase</keyword>